<organism evidence="1 2">
    <name type="scientific">Photorhabdus thracensis</name>
    <dbReference type="NCBI Taxonomy" id="230089"/>
    <lineage>
        <taxon>Bacteria</taxon>
        <taxon>Pseudomonadati</taxon>
        <taxon>Pseudomonadota</taxon>
        <taxon>Gammaproteobacteria</taxon>
        <taxon>Enterobacterales</taxon>
        <taxon>Morganellaceae</taxon>
        <taxon>Photorhabdus</taxon>
    </lineage>
</organism>
<dbReference type="InterPro" id="IPR051698">
    <property type="entry name" value="Transposase_11-like"/>
</dbReference>
<dbReference type="KEGG" id="ptt:VY86_04285"/>
<dbReference type="PATRIC" id="fig|230089.6.peg.962"/>
<dbReference type="InterPro" id="IPR047647">
    <property type="entry name" value="ISAs1_transpos"/>
</dbReference>
<gene>
    <name evidence="1" type="ORF">VY86_04285</name>
</gene>
<dbReference type="PANTHER" id="PTHR30298:SF0">
    <property type="entry name" value="PROTEIN YBFL-RELATED"/>
    <property type="match status" value="1"/>
</dbReference>
<dbReference type="Proteomes" id="UP000034866">
    <property type="component" value="Chromosome"/>
</dbReference>
<accession>A0A0F7LLB4</accession>
<name>A0A0F7LLB4_9GAMM</name>
<dbReference type="NCBIfam" id="NF033564">
    <property type="entry name" value="transpos_ISAs1"/>
    <property type="match status" value="1"/>
</dbReference>
<keyword evidence="2" id="KW-1185">Reference proteome</keyword>
<dbReference type="STRING" id="230089.VY86_04285"/>
<evidence type="ECO:0000313" key="2">
    <source>
        <dbReference type="Proteomes" id="UP000034866"/>
    </source>
</evidence>
<proteinExistence type="predicted"/>
<reference evidence="2" key="2">
    <citation type="submission" date="2015-03" db="EMBL/GenBank/DDBJ databases">
        <title>Genome sequence of Azospirillum thiophilum strain DSM 21654T.</title>
        <authorList>
            <person name="Kwak Y."/>
            <person name="Shin J.-H."/>
        </authorList>
    </citation>
    <scope>NUCLEOTIDE SEQUENCE [LARGE SCALE GENOMIC DNA]</scope>
    <source>
        <strain evidence="2">DSM 15199</strain>
    </source>
</reference>
<dbReference type="PANTHER" id="PTHR30298">
    <property type="entry name" value="H REPEAT-ASSOCIATED PREDICTED TRANSPOSASE"/>
    <property type="match status" value="1"/>
</dbReference>
<dbReference type="EMBL" id="CP011104">
    <property type="protein sequence ID" value="AKH62676.1"/>
    <property type="molecule type" value="Genomic_DNA"/>
</dbReference>
<evidence type="ECO:0008006" key="3">
    <source>
        <dbReference type="Google" id="ProtNLM"/>
    </source>
</evidence>
<evidence type="ECO:0000313" key="1">
    <source>
        <dbReference type="EMBL" id="AKH62676.1"/>
    </source>
</evidence>
<dbReference type="AlphaFoldDB" id="A0A0F7LLB4"/>
<protein>
    <recommendedName>
        <fullName evidence="3">Transposase</fullName>
    </recommendedName>
</protein>
<reference evidence="1 2" key="1">
    <citation type="journal article" date="2015" name="J. Biotechnol.">
        <title>Complete genome sequence of Photorhabdus temperata subsp. thracensis 39-8(T), an entomopathogenic bacterium for the improved commercial bioinsecticide.</title>
        <authorList>
            <person name="Kwak Y."/>
            <person name="Shin J.H."/>
        </authorList>
    </citation>
    <scope>NUCLEOTIDE SEQUENCE [LARGE SCALE GENOMIC DNA]</scope>
    <source>
        <strain evidence="1 2">DSM 15199</strain>
    </source>
</reference>
<sequence length="139" mass="15946">MSIDAVGTQTKIADIILKKSADYLLSVKDNQPTLAAEVSAQFHAFWASTPKDIAGPSFCEQFNNQHGRRKHRRYWQFPVGEQMPICQKWKAKTIIAVQSERTEKRRGHDFVRFYISSQPMNAEKALQATRSRESFTLVT</sequence>